<protein>
    <recommendedName>
        <fullName evidence="5">Copper oxidase</fullName>
    </recommendedName>
</protein>
<feature type="transmembrane region" description="Helical" evidence="2">
    <location>
        <begin position="300"/>
        <end position="322"/>
    </location>
</feature>
<feature type="transmembrane region" description="Helical" evidence="2">
    <location>
        <begin position="74"/>
        <end position="96"/>
    </location>
</feature>
<feature type="transmembrane region" description="Helical" evidence="2">
    <location>
        <begin position="408"/>
        <end position="429"/>
    </location>
</feature>
<dbReference type="EMBL" id="MSKS01000001">
    <property type="protein sequence ID" value="OLO73122.1"/>
    <property type="molecule type" value="Genomic_DNA"/>
</dbReference>
<feature type="transmembrane region" description="Helical" evidence="2">
    <location>
        <begin position="46"/>
        <end position="68"/>
    </location>
</feature>
<feature type="transmembrane region" description="Helical" evidence="2">
    <location>
        <begin position="135"/>
        <end position="159"/>
    </location>
</feature>
<evidence type="ECO:0008006" key="5">
    <source>
        <dbReference type="Google" id="ProtNLM"/>
    </source>
</evidence>
<evidence type="ECO:0000313" key="3">
    <source>
        <dbReference type="EMBL" id="OLO73122.1"/>
    </source>
</evidence>
<feature type="transmembrane region" description="Helical" evidence="2">
    <location>
        <begin position="205"/>
        <end position="230"/>
    </location>
</feature>
<keyword evidence="2" id="KW-1133">Transmembrane helix</keyword>
<reference evidence="3 4" key="1">
    <citation type="submission" date="2016-12" db="EMBL/GenBank/DDBJ databases">
        <title>Genomic comparison of strains in the 'Actinomyces naeslundii' group.</title>
        <authorList>
            <person name="Mughal S.R."/>
            <person name="Do T."/>
            <person name="Gilbert S.C."/>
            <person name="Witherden E.A."/>
            <person name="Didelot X."/>
            <person name="Beighton D."/>
        </authorList>
    </citation>
    <scope>NUCLEOTIDE SEQUENCE [LARGE SCALE GENOMIC DNA]</scope>
    <source>
        <strain evidence="3 4">WE8B-23</strain>
    </source>
</reference>
<gene>
    <name evidence="3" type="ORF">BKH20_00095</name>
</gene>
<feature type="compositionally biased region" description="Low complexity" evidence="1">
    <location>
        <begin position="11"/>
        <end position="30"/>
    </location>
</feature>
<evidence type="ECO:0000256" key="1">
    <source>
        <dbReference type="SAM" id="MobiDB-lite"/>
    </source>
</evidence>
<dbReference type="RefSeq" id="WP_075389426.1">
    <property type="nucleotide sequence ID" value="NZ_MSKS01000001.1"/>
</dbReference>
<dbReference type="AlphaFoldDB" id="A0A1Q8WYG7"/>
<feature type="transmembrane region" description="Helical" evidence="2">
    <location>
        <begin position="251"/>
        <end position="270"/>
    </location>
</feature>
<feature type="transmembrane region" description="Helical" evidence="2">
    <location>
        <begin position="108"/>
        <end position="129"/>
    </location>
</feature>
<feature type="transmembrane region" description="Helical" evidence="2">
    <location>
        <begin position="342"/>
        <end position="361"/>
    </location>
</feature>
<feature type="region of interest" description="Disordered" evidence="1">
    <location>
        <begin position="432"/>
        <end position="467"/>
    </location>
</feature>
<dbReference type="OrthoDB" id="345021at2"/>
<dbReference type="Proteomes" id="UP000185963">
    <property type="component" value="Unassembled WGS sequence"/>
</dbReference>
<feature type="transmembrane region" description="Helical" evidence="2">
    <location>
        <begin position="171"/>
        <end position="193"/>
    </location>
</feature>
<proteinExistence type="predicted"/>
<evidence type="ECO:0000313" key="4">
    <source>
        <dbReference type="Proteomes" id="UP000185963"/>
    </source>
</evidence>
<feature type="compositionally biased region" description="Basic residues" evidence="1">
    <location>
        <begin position="31"/>
        <end position="41"/>
    </location>
</feature>
<evidence type="ECO:0000256" key="2">
    <source>
        <dbReference type="SAM" id="Phobius"/>
    </source>
</evidence>
<feature type="region of interest" description="Disordered" evidence="1">
    <location>
        <begin position="1"/>
        <end position="41"/>
    </location>
</feature>
<feature type="transmembrane region" description="Helical" evidence="2">
    <location>
        <begin position="276"/>
        <end position="293"/>
    </location>
</feature>
<keyword evidence="2" id="KW-0812">Transmembrane</keyword>
<feature type="transmembrane region" description="Helical" evidence="2">
    <location>
        <begin position="382"/>
        <end position="402"/>
    </location>
</feature>
<name>A0A1Q8WYG7_9ACTO</name>
<comment type="caution">
    <text evidence="3">The sequence shown here is derived from an EMBL/GenBank/DDBJ whole genome shotgun (WGS) entry which is preliminary data.</text>
</comment>
<keyword evidence="2" id="KW-0472">Membrane</keyword>
<sequence length="467" mass="48264">MSLSIGSPGTGSAPRPGSLPSPGRASGPGRPAKKPSRRTTQVRRNALVMAWLLIAAVLAALTIVGPLVSWGTWLPLHALLLGGIGSAITIWSAHFADTLLHRPALGGAALLDARLYAHSLGTAVVLTGITMGQQAVALIGAGIVMAQAIAGVVAITVQYRRAIAPRLASLALHYAVALVLLATGALLGFLIAWSNAHGRSALADGFYLAHTTTMLLGFVGTTVLGTLTVLWPTMLRTPMEPVAPRWTTRGLPYLVGGTALVAACGLWPPLAGLGTLVYLGGACAVLVPAYRTARRVPPTSFATASATASVAWFVGCVAVLGARMSLADDAAAAREVIHSLRLPLAAGFALQILVAALSYLTPVMLGGGPAATRATNAIMDRFAAYRVTAANACLLLALYPGAPWQVRVVAGALAALVTSYLLAGMMLSLREVSQRKRPPRTRRTPADADPTSDPAGHRSAQPRRGTR</sequence>
<accession>A0A1Q8WYG7</accession>
<organism evidence="3 4">
    <name type="scientific">Actinomyces oris</name>
    <dbReference type="NCBI Taxonomy" id="544580"/>
    <lineage>
        <taxon>Bacteria</taxon>
        <taxon>Bacillati</taxon>
        <taxon>Actinomycetota</taxon>
        <taxon>Actinomycetes</taxon>
        <taxon>Actinomycetales</taxon>
        <taxon>Actinomycetaceae</taxon>
        <taxon>Actinomyces</taxon>
    </lineage>
</organism>